<gene>
    <name evidence="1" type="ORF">ONB1V03_LOCUS12897</name>
</gene>
<dbReference type="OrthoDB" id="6524001at2759"/>
<sequence>MLELYEHNKADCIRLLNMIICEIPFIKTFNDDCLLERLLNLISIITAAFDGHTAGASLHDQHEAIDTDEERELSIREWLLRHYNSKCFIDDLNFGDPEDRTRVTVLIINILFKLRHSLKDIEQYLKDCDSFVQFDRQLNQYTRFDKLLEMVSNDCNKWRSESREYKVKLEETKKLM</sequence>
<reference evidence="1" key="1">
    <citation type="submission" date="2020-11" db="EMBL/GenBank/DDBJ databases">
        <authorList>
            <person name="Tran Van P."/>
        </authorList>
    </citation>
    <scope>NUCLEOTIDE SEQUENCE</scope>
</reference>
<evidence type="ECO:0000313" key="1">
    <source>
        <dbReference type="EMBL" id="CAD7656257.1"/>
    </source>
</evidence>
<evidence type="ECO:0000313" key="2">
    <source>
        <dbReference type="Proteomes" id="UP000728032"/>
    </source>
</evidence>
<dbReference type="AlphaFoldDB" id="A0A7R9M9X6"/>
<keyword evidence="2" id="KW-1185">Reference proteome</keyword>
<accession>A0A7R9M9X6</accession>
<organism evidence="1">
    <name type="scientific">Oppiella nova</name>
    <dbReference type="NCBI Taxonomy" id="334625"/>
    <lineage>
        <taxon>Eukaryota</taxon>
        <taxon>Metazoa</taxon>
        <taxon>Ecdysozoa</taxon>
        <taxon>Arthropoda</taxon>
        <taxon>Chelicerata</taxon>
        <taxon>Arachnida</taxon>
        <taxon>Acari</taxon>
        <taxon>Acariformes</taxon>
        <taxon>Sarcoptiformes</taxon>
        <taxon>Oribatida</taxon>
        <taxon>Brachypylina</taxon>
        <taxon>Oppioidea</taxon>
        <taxon>Oppiidae</taxon>
        <taxon>Oppiella</taxon>
    </lineage>
</organism>
<protein>
    <submittedName>
        <fullName evidence="1">Uncharacterized protein</fullName>
    </submittedName>
</protein>
<dbReference type="Proteomes" id="UP000728032">
    <property type="component" value="Unassembled WGS sequence"/>
</dbReference>
<proteinExistence type="predicted"/>
<name>A0A7R9M9X6_9ACAR</name>
<dbReference type="EMBL" id="OC925657">
    <property type="protein sequence ID" value="CAD7656257.1"/>
    <property type="molecule type" value="Genomic_DNA"/>
</dbReference>
<feature type="non-terminal residue" evidence="1">
    <location>
        <position position="1"/>
    </location>
</feature>
<dbReference type="EMBL" id="CAJPVJ010010832">
    <property type="protein sequence ID" value="CAG2173444.1"/>
    <property type="molecule type" value="Genomic_DNA"/>
</dbReference>